<dbReference type="PANTHER" id="PTHR30345">
    <property type="entry name" value="RIBOSE-5-PHOSPHATE ISOMERASE B"/>
    <property type="match status" value="1"/>
</dbReference>
<dbReference type="Gene3D" id="3.40.1400.10">
    <property type="entry name" value="Sugar-phosphate isomerase, RpiB/LacA/LacB"/>
    <property type="match status" value="1"/>
</dbReference>
<comment type="similarity">
    <text evidence="1">Belongs to the LacAB/RpiB family.</text>
</comment>
<dbReference type="NCBIfam" id="TIGR00689">
    <property type="entry name" value="rpiB_lacA_lacB"/>
    <property type="match status" value="1"/>
</dbReference>
<dbReference type="SUPFAM" id="SSF89623">
    <property type="entry name" value="Ribose/Galactose isomerase RpiB/AlsB"/>
    <property type="match status" value="1"/>
</dbReference>
<accession>A0A1G1X0K4</accession>
<dbReference type="InterPro" id="IPR003500">
    <property type="entry name" value="RpiB_LacA_LacB"/>
</dbReference>
<proteinExistence type="inferred from homology"/>
<dbReference type="PIRSF" id="PIRSF005384">
    <property type="entry name" value="RpiB_LacA_B"/>
    <property type="match status" value="1"/>
</dbReference>
<dbReference type="AlphaFoldDB" id="A0A1G1X0K4"/>
<protein>
    <recommendedName>
        <fullName evidence="4">Ribose-5-phosphate isomerase</fullName>
    </recommendedName>
</protein>
<reference evidence="2 3" key="1">
    <citation type="journal article" date="2016" name="Nat. Commun.">
        <title>Thousands of microbial genomes shed light on interconnected biogeochemical processes in an aquifer system.</title>
        <authorList>
            <person name="Anantharaman K."/>
            <person name="Brown C.T."/>
            <person name="Hug L.A."/>
            <person name="Sharon I."/>
            <person name="Castelle C.J."/>
            <person name="Probst A.J."/>
            <person name="Thomas B.C."/>
            <person name="Singh A."/>
            <person name="Wilkins M.J."/>
            <person name="Karaoz U."/>
            <person name="Brodie E.L."/>
            <person name="Williams K.H."/>
            <person name="Hubbard S.S."/>
            <person name="Banfield J.F."/>
        </authorList>
    </citation>
    <scope>NUCLEOTIDE SEQUENCE [LARGE SCALE GENOMIC DNA]</scope>
</reference>
<dbReference type="Pfam" id="PF02502">
    <property type="entry name" value="LacAB_rpiB"/>
    <property type="match status" value="1"/>
</dbReference>
<sequence>MMIYIASDHGGFKLKEKIEEHLHSKGLQVQDLGPDRLDPTDDFPDFAVPVAKKVAENQGSLGVLLCRNGVGVEVAANKINGVRAALSWDPRHAASSRHDDNSNVLALPADYLDEKKAVEVLDAWLSTPYSKEARFERRIKKIEEEEK</sequence>
<dbReference type="Proteomes" id="UP000179279">
    <property type="component" value="Unassembled WGS sequence"/>
</dbReference>
<evidence type="ECO:0008006" key="4">
    <source>
        <dbReference type="Google" id="ProtNLM"/>
    </source>
</evidence>
<gene>
    <name evidence="2" type="ORF">A3A57_00430</name>
</gene>
<evidence type="ECO:0000313" key="3">
    <source>
        <dbReference type="Proteomes" id="UP000179279"/>
    </source>
</evidence>
<dbReference type="GO" id="GO:0009052">
    <property type="term" value="P:pentose-phosphate shunt, non-oxidative branch"/>
    <property type="evidence" value="ECO:0007669"/>
    <property type="project" value="TreeGrafter"/>
</dbReference>
<dbReference type="EMBL" id="MHDA01000001">
    <property type="protein sequence ID" value="OGY32907.1"/>
    <property type="molecule type" value="Genomic_DNA"/>
</dbReference>
<dbReference type="InterPro" id="IPR036569">
    <property type="entry name" value="RpiB_LacA_LacB_sf"/>
</dbReference>
<evidence type="ECO:0000313" key="2">
    <source>
        <dbReference type="EMBL" id="OGY32907.1"/>
    </source>
</evidence>
<name>A0A1G1X0K4_9BACT</name>
<evidence type="ECO:0000256" key="1">
    <source>
        <dbReference type="ARBA" id="ARBA00008754"/>
    </source>
</evidence>
<comment type="caution">
    <text evidence="2">The sequence shown here is derived from an EMBL/GenBank/DDBJ whole genome shotgun (WGS) entry which is preliminary data.</text>
</comment>
<dbReference type="PANTHER" id="PTHR30345:SF0">
    <property type="entry name" value="DNA DAMAGE-REPAIR_TOLERATION PROTEIN DRT102"/>
    <property type="match status" value="1"/>
</dbReference>
<organism evidence="2 3">
    <name type="scientific">Candidatus Woykebacteria bacterium RIFCSPLOWO2_01_FULL_41_12</name>
    <dbReference type="NCBI Taxonomy" id="1802604"/>
    <lineage>
        <taxon>Bacteria</taxon>
        <taxon>Candidatus Woykeibacteriota</taxon>
    </lineage>
</organism>
<dbReference type="GO" id="GO:0019316">
    <property type="term" value="P:D-allose catabolic process"/>
    <property type="evidence" value="ECO:0007669"/>
    <property type="project" value="TreeGrafter"/>
</dbReference>
<dbReference type="NCBIfam" id="NF004051">
    <property type="entry name" value="PRK05571.1"/>
    <property type="match status" value="1"/>
</dbReference>
<dbReference type="GO" id="GO:0004751">
    <property type="term" value="F:ribose-5-phosphate isomerase activity"/>
    <property type="evidence" value="ECO:0007669"/>
    <property type="project" value="TreeGrafter"/>
</dbReference>